<evidence type="ECO:0000256" key="11">
    <source>
        <dbReference type="SAM" id="Coils"/>
    </source>
</evidence>
<feature type="domain" description="CRM" evidence="13">
    <location>
        <begin position="773"/>
        <end position="887"/>
    </location>
</feature>
<keyword evidence="8" id="KW-0508">mRNA splicing</keyword>
<evidence type="ECO:0000313" key="15">
    <source>
        <dbReference type="Proteomes" id="UP000250235"/>
    </source>
</evidence>
<evidence type="ECO:0000256" key="10">
    <source>
        <dbReference type="PROSITE-ProRule" id="PRU00626"/>
    </source>
</evidence>
<keyword evidence="11" id="KW-0175">Coiled coil</keyword>
<dbReference type="GO" id="GO:0009507">
    <property type="term" value="C:chloroplast"/>
    <property type="evidence" value="ECO:0007669"/>
    <property type="project" value="UniProtKB-SubCell"/>
</dbReference>
<dbReference type="SMART" id="SM01103">
    <property type="entry name" value="CRS1_YhbY"/>
    <property type="match status" value="3"/>
</dbReference>
<dbReference type="NCBIfam" id="TIGR00447">
    <property type="entry name" value="pth"/>
    <property type="match status" value="1"/>
</dbReference>
<dbReference type="GO" id="GO:0000373">
    <property type="term" value="P:Group II intron splicing"/>
    <property type="evidence" value="ECO:0007669"/>
    <property type="project" value="UniProtKB-ARBA"/>
</dbReference>
<keyword evidence="3" id="KW-0934">Plastid</keyword>
<feature type="domain" description="CRM" evidence="13">
    <location>
        <begin position="1003"/>
        <end position="1111"/>
    </location>
</feature>
<keyword evidence="7" id="KW-0809">Transit peptide</keyword>
<dbReference type="InterPro" id="IPR036416">
    <property type="entry name" value="Pept_tRNA_hydro_sf"/>
</dbReference>
<gene>
    <name evidence="14" type="ORF">F511_16367</name>
</gene>
<dbReference type="Pfam" id="PF01195">
    <property type="entry name" value="Pept_tRNA_hydro"/>
    <property type="match status" value="1"/>
</dbReference>
<feature type="region of interest" description="Disordered" evidence="12">
    <location>
        <begin position="526"/>
        <end position="714"/>
    </location>
</feature>
<dbReference type="GO" id="GO:0003729">
    <property type="term" value="F:mRNA binding"/>
    <property type="evidence" value="ECO:0007669"/>
    <property type="project" value="InterPro"/>
</dbReference>
<dbReference type="EMBL" id="KV014879">
    <property type="protein sequence ID" value="KZV21661.1"/>
    <property type="molecule type" value="Genomic_DNA"/>
</dbReference>
<keyword evidence="6 10" id="KW-0694">RNA-binding</keyword>
<dbReference type="PANTHER" id="PTHR31846:SF10">
    <property type="entry name" value="CHLOROPLASTIC GROUP IIA INTRON SPLICING FACILITATOR CRS1, CHLOROPLASTIC"/>
    <property type="match status" value="1"/>
</dbReference>
<dbReference type="PROSITE" id="PS51295">
    <property type="entry name" value="CRM"/>
    <property type="match status" value="3"/>
</dbReference>
<dbReference type="Gene3D" id="3.40.50.1470">
    <property type="entry name" value="Peptidyl-tRNA hydrolase"/>
    <property type="match status" value="1"/>
</dbReference>
<evidence type="ECO:0000256" key="8">
    <source>
        <dbReference type="ARBA" id="ARBA00023187"/>
    </source>
</evidence>
<keyword evidence="2" id="KW-0150">Chloroplast</keyword>
<dbReference type="AlphaFoldDB" id="A0A2Z7AIQ0"/>
<evidence type="ECO:0000256" key="1">
    <source>
        <dbReference type="ARBA" id="ARBA00004229"/>
    </source>
</evidence>
<dbReference type="OrthoDB" id="551352at2759"/>
<dbReference type="Pfam" id="PF01985">
    <property type="entry name" value="CRS1_YhbY"/>
    <property type="match status" value="3"/>
</dbReference>
<dbReference type="InterPro" id="IPR018171">
    <property type="entry name" value="Pept_tRNA_hydro_CS"/>
</dbReference>
<evidence type="ECO:0000256" key="5">
    <source>
        <dbReference type="ARBA" id="ARBA00022737"/>
    </source>
</evidence>
<dbReference type="InterPro" id="IPR001328">
    <property type="entry name" value="Pept_tRNA_hydro"/>
</dbReference>
<evidence type="ECO:0000256" key="2">
    <source>
        <dbReference type="ARBA" id="ARBA00022528"/>
    </source>
</evidence>
<keyword evidence="15" id="KW-1185">Reference proteome</keyword>
<dbReference type="InterPro" id="IPR035920">
    <property type="entry name" value="YhbY-like_sf"/>
</dbReference>
<dbReference type="InterPro" id="IPR001890">
    <property type="entry name" value="RNA-binding_CRM"/>
</dbReference>
<feature type="coiled-coil region" evidence="11">
    <location>
        <begin position="947"/>
        <end position="978"/>
    </location>
</feature>
<keyword evidence="5" id="KW-0677">Repeat</keyword>
<feature type="domain" description="CRM" evidence="13">
    <location>
        <begin position="396"/>
        <end position="492"/>
    </location>
</feature>
<name>A0A2Z7AIQ0_9LAMI</name>
<organism evidence="14 15">
    <name type="scientific">Dorcoceras hygrometricum</name>
    <dbReference type="NCBI Taxonomy" id="472368"/>
    <lineage>
        <taxon>Eukaryota</taxon>
        <taxon>Viridiplantae</taxon>
        <taxon>Streptophyta</taxon>
        <taxon>Embryophyta</taxon>
        <taxon>Tracheophyta</taxon>
        <taxon>Spermatophyta</taxon>
        <taxon>Magnoliopsida</taxon>
        <taxon>eudicotyledons</taxon>
        <taxon>Gunneridae</taxon>
        <taxon>Pentapetalae</taxon>
        <taxon>asterids</taxon>
        <taxon>lamiids</taxon>
        <taxon>Lamiales</taxon>
        <taxon>Gesneriaceae</taxon>
        <taxon>Didymocarpoideae</taxon>
        <taxon>Trichosporeae</taxon>
        <taxon>Loxocarpinae</taxon>
        <taxon>Dorcoceras</taxon>
    </lineage>
</organism>
<dbReference type="SUPFAM" id="SSF75471">
    <property type="entry name" value="YhbY-like"/>
    <property type="match status" value="3"/>
</dbReference>
<proteinExistence type="predicted"/>
<comment type="subcellular location">
    <subcellularLocation>
        <location evidence="1">Plastid</location>
        <location evidence="1">Chloroplast</location>
    </subcellularLocation>
</comment>
<dbReference type="InterPro" id="IPR045278">
    <property type="entry name" value="CRS1/CFM2/CFM3"/>
</dbReference>
<dbReference type="GO" id="GO:0006397">
    <property type="term" value="P:mRNA processing"/>
    <property type="evidence" value="ECO:0007669"/>
    <property type="project" value="UniProtKB-KW"/>
</dbReference>
<evidence type="ECO:0000256" key="12">
    <source>
        <dbReference type="SAM" id="MobiDB-lite"/>
    </source>
</evidence>
<sequence length="1157" mass="128817">MIDRISQAEGILMNTIQSKALIGIGSIGEVPILLAKPQTYINFSGESVGPLAAYYQVPLRHILLVYDEMSLPNGVLRLQPKGGHGHHNGVKNVMQHLDGLRDFPRFCIGIGNPPGTMDMKAYLLQKFSPLERKQVDAALEQGTEAVRTLVLEGFSNRINRFNLGQKYKVASYSHNSSLLSHSFLLFNPTKSLGITSSGPRTNASGSAKLGSRSVECENQKFYPKPSEPISDSGSAMKTHTAPWMNGPLLVKPDEILRFKRPKSYKDHTLDRCGDNPDIALTGKVGGGRGKVAMKRIYRGIEKLRESQYLEEIEKEPENIKFIFAPNQLWGDGGYENDAEVGRTFEVVPEPLKNVEFGIPPEDVEKGKISKKLPWQREERMVTTRIKKEKVAAAAESSLDGELLRRLRSEAAMIKTWVKVKKAGVTEAVVNQVILIWRSNELALLNFDLPLCRNLDRAREIVELKTGGVVVWSKKEFLAVYRGCNYVSRSRPHLKIHQNSTCDREHSSLSTNYEKRVDQLNFADSSLSEMSHGEDGSLSEMSHGEDGSLSEMSHGEDGSLSEMSHGEDGSLSEMSHGEDGSLSEMSHGEDGSLSEMSHGEDGSLSEMSHGEDGSLSEMSHGEDGSLSEMSHGEDGSLSEMSHGEDGSLSEMSHGEDGSLSEMSHGEDGSLSEMSHGEDGSLSEMSHGEDGSLSEMSHGEDGSLSEMSHGEDGKRESQCVASLYERESDRLLDELGPRFVDWWMPKPLPVDADLLPEHIPGFKTCFRLCPPCTRSQLTDSELTYLRKIARPLPTHFVLGRNRKLQGLATAILKLWEKCHIAKIAVKWGVPNTDNEQMAHELKASIQNNIGIYNKINADQILTGGVLLLRNKFFIILYRGKDFLPSKVANIVAEREKELTSCHVHEETARLKASETFSITHEHALDSGIIGTLSEFHHIQSEVSKQPKGKSEIDVQLEAEQEKLEREIRDQQRRHFILKKKMERSSYTLEKLNHAWRRSERDADQEVISQEERECLHRVGLKLDSSLVLDEVLVAPKGRRGVFDGVIEGMHQHWKHREIVKVITMQKKFSQVIDTAKFLETESGGILVSIVKHKIGHAIIVYRGKNHKRPGSVSQNLLNNRDALSRSLEMQRTGDNGTLRPGAMKPLYALKHGDSLPGKG</sequence>
<evidence type="ECO:0000313" key="14">
    <source>
        <dbReference type="EMBL" id="KZV21661.1"/>
    </source>
</evidence>
<keyword evidence="9" id="KW-0687">Ribonucleoprotein</keyword>
<dbReference type="Proteomes" id="UP000250235">
    <property type="component" value="Unassembled WGS sequence"/>
</dbReference>
<dbReference type="Gene3D" id="3.30.110.60">
    <property type="entry name" value="YhbY-like"/>
    <property type="match status" value="3"/>
</dbReference>
<evidence type="ECO:0000256" key="3">
    <source>
        <dbReference type="ARBA" id="ARBA00022640"/>
    </source>
</evidence>
<evidence type="ECO:0000256" key="9">
    <source>
        <dbReference type="ARBA" id="ARBA00023274"/>
    </source>
</evidence>
<dbReference type="GO" id="GO:1990904">
    <property type="term" value="C:ribonucleoprotein complex"/>
    <property type="evidence" value="ECO:0007669"/>
    <property type="project" value="UniProtKB-KW"/>
</dbReference>
<evidence type="ECO:0000256" key="7">
    <source>
        <dbReference type="ARBA" id="ARBA00022946"/>
    </source>
</evidence>
<keyword evidence="4" id="KW-0507">mRNA processing</keyword>
<dbReference type="PROSITE" id="PS01196">
    <property type="entry name" value="PEPT_TRNA_HYDROL_2"/>
    <property type="match status" value="1"/>
</dbReference>
<accession>A0A2Z7AIQ0</accession>
<evidence type="ECO:0000256" key="6">
    <source>
        <dbReference type="ARBA" id="ARBA00022884"/>
    </source>
</evidence>
<protein>
    <recommendedName>
        <fullName evidence="13">CRM domain-containing protein</fullName>
    </recommendedName>
</protein>
<dbReference type="GO" id="GO:0004045">
    <property type="term" value="F:peptidyl-tRNA hydrolase activity"/>
    <property type="evidence" value="ECO:0007669"/>
    <property type="project" value="InterPro"/>
</dbReference>
<dbReference type="PANTHER" id="PTHR31846">
    <property type="entry name" value="CRS1 / YHBY (CRM) DOMAIN-CONTAINING PROTEIN"/>
    <property type="match status" value="1"/>
</dbReference>
<evidence type="ECO:0000259" key="13">
    <source>
        <dbReference type="PROSITE" id="PS51295"/>
    </source>
</evidence>
<reference evidence="14 15" key="1">
    <citation type="journal article" date="2015" name="Proc. Natl. Acad. Sci. U.S.A.">
        <title>The resurrection genome of Boea hygrometrica: A blueprint for survival of dehydration.</title>
        <authorList>
            <person name="Xiao L."/>
            <person name="Yang G."/>
            <person name="Zhang L."/>
            <person name="Yang X."/>
            <person name="Zhao S."/>
            <person name="Ji Z."/>
            <person name="Zhou Q."/>
            <person name="Hu M."/>
            <person name="Wang Y."/>
            <person name="Chen M."/>
            <person name="Xu Y."/>
            <person name="Jin H."/>
            <person name="Xiao X."/>
            <person name="Hu G."/>
            <person name="Bao F."/>
            <person name="Hu Y."/>
            <person name="Wan P."/>
            <person name="Li L."/>
            <person name="Deng X."/>
            <person name="Kuang T."/>
            <person name="Xiang C."/>
            <person name="Zhu J.K."/>
            <person name="Oliver M.J."/>
            <person name="He Y."/>
        </authorList>
    </citation>
    <scope>NUCLEOTIDE SEQUENCE [LARGE SCALE GENOMIC DNA]</scope>
    <source>
        <strain evidence="15">cv. XS01</strain>
    </source>
</reference>
<dbReference type="SUPFAM" id="SSF53178">
    <property type="entry name" value="Peptidyl-tRNA hydrolase-like"/>
    <property type="match status" value="1"/>
</dbReference>
<evidence type="ECO:0000256" key="4">
    <source>
        <dbReference type="ARBA" id="ARBA00022664"/>
    </source>
</evidence>